<gene>
    <name evidence="2" type="ORF">QE152_g38430</name>
</gene>
<feature type="compositionally biased region" description="Basic and acidic residues" evidence="1">
    <location>
        <begin position="1"/>
        <end position="13"/>
    </location>
</feature>
<evidence type="ECO:0000313" key="3">
    <source>
        <dbReference type="Proteomes" id="UP001458880"/>
    </source>
</evidence>
<dbReference type="Proteomes" id="UP001458880">
    <property type="component" value="Unassembled WGS sequence"/>
</dbReference>
<reference evidence="2 3" key="1">
    <citation type="journal article" date="2024" name="BMC Genomics">
        <title>De novo assembly and annotation of Popillia japonica's genome with initial clues to its potential as an invasive pest.</title>
        <authorList>
            <person name="Cucini C."/>
            <person name="Boschi S."/>
            <person name="Funari R."/>
            <person name="Cardaioli E."/>
            <person name="Iannotti N."/>
            <person name="Marturano G."/>
            <person name="Paoli F."/>
            <person name="Bruttini M."/>
            <person name="Carapelli A."/>
            <person name="Frati F."/>
            <person name="Nardi F."/>
        </authorList>
    </citation>
    <scope>NUCLEOTIDE SEQUENCE [LARGE SCALE GENOMIC DNA]</scope>
    <source>
        <strain evidence="2">DMR45628</strain>
    </source>
</reference>
<dbReference type="AlphaFoldDB" id="A0AAW1HYB1"/>
<feature type="non-terminal residue" evidence="2">
    <location>
        <position position="61"/>
    </location>
</feature>
<feature type="region of interest" description="Disordered" evidence="1">
    <location>
        <begin position="1"/>
        <end position="23"/>
    </location>
</feature>
<proteinExistence type="predicted"/>
<accession>A0AAW1HYB1</accession>
<protein>
    <submittedName>
        <fullName evidence="2">Uncharacterized protein</fullName>
    </submittedName>
</protein>
<keyword evidence="3" id="KW-1185">Reference proteome</keyword>
<evidence type="ECO:0000313" key="2">
    <source>
        <dbReference type="EMBL" id="KAK9681265.1"/>
    </source>
</evidence>
<comment type="caution">
    <text evidence="2">The sequence shown here is derived from an EMBL/GenBank/DDBJ whole genome shotgun (WGS) entry which is preliminary data.</text>
</comment>
<dbReference type="EMBL" id="JASPKY010000829">
    <property type="protein sequence ID" value="KAK9681265.1"/>
    <property type="molecule type" value="Genomic_DNA"/>
</dbReference>
<evidence type="ECO:0000256" key="1">
    <source>
        <dbReference type="SAM" id="MobiDB-lite"/>
    </source>
</evidence>
<sequence>MEHNREGIEKDGPNDLGNEWVNHNDFSRLPSPDHGYSENVVRKRVYAELLSLNENTEISPS</sequence>
<organism evidence="2 3">
    <name type="scientific">Popillia japonica</name>
    <name type="common">Japanese beetle</name>
    <dbReference type="NCBI Taxonomy" id="7064"/>
    <lineage>
        <taxon>Eukaryota</taxon>
        <taxon>Metazoa</taxon>
        <taxon>Ecdysozoa</taxon>
        <taxon>Arthropoda</taxon>
        <taxon>Hexapoda</taxon>
        <taxon>Insecta</taxon>
        <taxon>Pterygota</taxon>
        <taxon>Neoptera</taxon>
        <taxon>Endopterygota</taxon>
        <taxon>Coleoptera</taxon>
        <taxon>Polyphaga</taxon>
        <taxon>Scarabaeiformia</taxon>
        <taxon>Scarabaeidae</taxon>
        <taxon>Rutelinae</taxon>
        <taxon>Popillia</taxon>
    </lineage>
</organism>
<name>A0AAW1HYB1_POPJA</name>